<reference evidence="9" key="1">
    <citation type="submission" date="2023-07" db="EMBL/GenBank/DDBJ databases">
        <title>A draft genome of Kazachstania heterogenica Y-27499.</title>
        <authorList>
            <person name="Donic C."/>
            <person name="Kralova J.S."/>
            <person name="Fidel L."/>
            <person name="Ben-Dor S."/>
            <person name="Jung S."/>
        </authorList>
    </citation>
    <scope>NUCLEOTIDE SEQUENCE [LARGE SCALE GENOMIC DNA]</scope>
    <source>
        <strain evidence="9">Y27499</strain>
    </source>
</reference>
<evidence type="ECO:0000256" key="3">
    <source>
        <dbReference type="ARBA" id="ARBA00023242"/>
    </source>
</evidence>
<dbReference type="CDD" id="cd22928">
    <property type="entry name" value="HFD_POLE3_DPB4"/>
    <property type="match status" value="1"/>
</dbReference>
<evidence type="ECO:0000259" key="7">
    <source>
        <dbReference type="Pfam" id="PF00808"/>
    </source>
</evidence>
<accession>A0AAN7W4G8</accession>
<comment type="caution">
    <text evidence="8">The sequence shown here is derived from an EMBL/GenBank/DDBJ whole genome shotgun (WGS) entry which is preliminary data.</text>
</comment>
<dbReference type="Proteomes" id="UP001306508">
    <property type="component" value="Unassembled WGS sequence"/>
</dbReference>
<dbReference type="EMBL" id="JAWIZZ010000038">
    <property type="protein sequence ID" value="KAK5780994.1"/>
    <property type="molecule type" value="Genomic_DNA"/>
</dbReference>
<feature type="compositionally biased region" description="Polar residues" evidence="6">
    <location>
        <begin position="193"/>
        <end position="203"/>
    </location>
</feature>
<keyword evidence="9" id="KW-1185">Reference proteome</keyword>
<feature type="compositionally biased region" description="Basic and acidic residues" evidence="6">
    <location>
        <begin position="129"/>
        <end position="138"/>
    </location>
</feature>
<dbReference type="GO" id="GO:0006974">
    <property type="term" value="P:DNA damage response"/>
    <property type="evidence" value="ECO:0007669"/>
    <property type="project" value="TreeGrafter"/>
</dbReference>
<dbReference type="InterPro" id="IPR003958">
    <property type="entry name" value="CBFA_NFYB_domain"/>
</dbReference>
<evidence type="ECO:0000256" key="6">
    <source>
        <dbReference type="SAM" id="MobiDB-lite"/>
    </source>
</evidence>
<dbReference type="Pfam" id="PF00808">
    <property type="entry name" value="CBFD_NFYB_HMF"/>
    <property type="match status" value="1"/>
</dbReference>
<dbReference type="GO" id="GO:0031490">
    <property type="term" value="F:chromatin DNA binding"/>
    <property type="evidence" value="ECO:0007669"/>
    <property type="project" value="TreeGrafter"/>
</dbReference>
<evidence type="ECO:0000256" key="2">
    <source>
        <dbReference type="ARBA" id="ARBA00022705"/>
    </source>
</evidence>
<dbReference type="InterPro" id="IPR009072">
    <property type="entry name" value="Histone-fold"/>
</dbReference>
<name>A0AAN7W4G8_9SACH</name>
<keyword evidence="2" id="KW-0235">DNA replication</keyword>
<dbReference type="PANTHER" id="PTHR46172">
    <property type="entry name" value="DNA POLYMERASE EPSILON SUBUNIT 3"/>
    <property type="match status" value="1"/>
</dbReference>
<dbReference type="GO" id="GO:0006272">
    <property type="term" value="P:leading strand elongation"/>
    <property type="evidence" value="ECO:0007669"/>
    <property type="project" value="TreeGrafter"/>
</dbReference>
<dbReference type="SUPFAM" id="SSF47113">
    <property type="entry name" value="Histone-fold"/>
    <property type="match status" value="1"/>
</dbReference>
<feature type="compositionally biased region" description="Acidic residues" evidence="6">
    <location>
        <begin position="170"/>
        <end position="182"/>
    </location>
</feature>
<dbReference type="Gene3D" id="1.10.20.10">
    <property type="entry name" value="Histone, subunit A"/>
    <property type="match status" value="1"/>
</dbReference>
<evidence type="ECO:0000313" key="8">
    <source>
        <dbReference type="EMBL" id="KAK5780994.1"/>
    </source>
</evidence>
<dbReference type="InterPro" id="IPR051377">
    <property type="entry name" value="DNA_Pol-Epsilon_Subunit"/>
</dbReference>
<dbReference type="AlphaFoldDB" id="A0AAN7W4G8"/>
<organism evidence="8 9">
    <name type="scientific">Arxiozyma heterogenica</name>
    <dbReference type="NCBI Taxonomy" id="278026"/>
    <lineage>
        <taxon>Eukaryota</taxon>
        <taxon>Fungi</taxon>
        <taxon>Dikarya</taxon>
        <taxon>Ascomycota</taxon>
        <taxon>Saccharomycotina</taxon>
        <taxon>Saccharomycetes</taxon>
        <taxon>Saccharomycetales</taxon>
        <taxon>Saccharomycetaceae</taxon>
        <taxon>Arxiozyma</taxon>
    </lineage>
</organism>
<dbReference type="PANTHER" id="PTHR46172:SF1">
    <property type="entry name" value="DNA POLYMERASE EPSILON SUBUNIT 3"/>
    <property type="match status" value="1"/>
</dbReference>
<feature type="domain" description="Transcription factor CBF/NF-Y/archaeal histone" evidence="7">
    <location>
        <begin position="33"/>
        <end position="101"/>
    </location>
</feature>
<dbReference type="GO" id="GO:0031507">
    <property type="term" value="P:heterochromatin formation"/>
    <property type="evidence" value="ECO:0007669"/>
    <property type="project" value="TreeGrafter"/>
</dbReference>
<sequence>MPPKGWKKDAQGNYPVQSFIKEQEKLTIDDLLFPKSSILNLIKEVQMENNPNRKLVVTKAASLALQRSATVFVNHLLVFAREIAKDQNRKSCNVDDILMALDQIGHPGLKNIVSSKMDEYQRIMSERKQLKLKQKQENEQNSNNSENDSSNSNENIHESQDINHGNNNAEVEEDRDGVDNENELNKRQKKDTINGTEIRISNT</sequence>
<dbReference type="GO" id="GO:0046982">
    <property type="term" value="F:protein heterodimerization activity"/>
    <property type="evidence" value="ECO:0007669"/>
    <property type="project" value="InterPro"/>
</dbReference>
<dbReference type="GO" id="GO:0008623">
    <property type="term" value="C:CHRAC"/>
    <property type="evidence" value="ECO:0007669"/>
    <property type="project" value="TreeGrafter"/>
</dbReference>
<comment type="subcellular location">
    <subcellularLocation>
        <location evidence="1">Nucleus</location>
    </subcellularLocation>
</comment>
<feature type="region of interest" description="Disordered" evidence="6">
    <location>
        <begin position="129"/>
        <end position="203"/>
    </location>
</feature>
<protein>
    <recommendedName>
        <fullName evidence="4">DNA polymerase epsilon subunit D</fullName>
    </recommendedName>
    <alternativeName>
        <fullName evidence="5">DNA polymerase II subunit D</fullName>
    </alternativeName>
</protein>
<evidence type="ECO:0000256" key="5">
    <source>
        <dbReference type="ARBA" id="ARBA00042096"/>
    </source>
</evidence>
<evidence type="ECO:0000313" key="9">
    <source>
        <dbReference type="Proteomes" id="UP001306508"/>
    </source>
</evidence>
<feature type="compositionally biased region" description="Low complexity" evidence="6">
    <location>
        <begin position="139"/>
        <end position="154"/>
    </location>
</feature>
<gene>
    <name evidence="8" type="ORF">RI543_001381</name>
</gene>
<evidence type="ECO:0000256" key="1">
    <source>
        <dbReference type="ARBA" id="ARBA00004123"/>
    </source>
</evidence>
<keyword evidence="3" id="KW-0539">Nucleus</keyword>
<proteinExistence type="predicted"/>
<feature type="compositionally biased region" description="Basic and acidic residues" evidence="6">
    <location>
        <begin position="183"/>
        <end position="192"/>
    </location>
</feature>
<dbReference type="GO" id="GO:0008622">
    <property type="term" value="C:epsilon DNA polymerase complex"/>
    <property type="evidence" value="ECO:0007669"/>
    <property type="project" value="TreeGrafter"/>
</dbReference>
<evidence type="ECO:0000256" key="4">
    <source>
        <dbReference type="ARBA" id="ARBA00039775"/>
    </source>
</evidence>